<keyword evidence="8 11" id="KW-1133">Transmembrane helix</keyword>
<feature type="transmembrane region" description="Helical" evidence="11">
    <location>
        <begin position="799"/>
        <end position="819"/>
    </location>
</feature>
<sequence length="1577" mass="178572">MDFTCTHLLQGDKEKKETQKVQSDSTNNTKTLKNQSGSCSSTVSSFLAIHWISSVCLFAEKTEEKNPCERLPQFCFFSTTGGIAEDMERARNPSKRTGHSSIGRSLSRSSWSMEDVFSGSKHSRRSSRVDEDEEALKWAAIEKLPTYDRLRTSIMQSFVDHEIVGNRVEHRAVDVTKLDMNDRQKFIDMLFKVAEEDNERFLRKFRNRIDKVGIRLPRVEVRFEHLTIEADCYIGNRALPSLLNAARNTFESILGMVGIRLAKTTKLTILKDISGVIKPSRMTLLLGPPSSGKTTLLLALAGKLDPSLRVKGEVTYNGYRLNEFVPKKTSAYISQNDVHVGEMTVKETLDFSARCQGVGTRYDLLSELARREKDAGIFPEADVDLFMKATAMEGVESSLFTDYTLKLLGLDICKDIIVGDEMQRGISGGQKKRVTTGEMIVGPTKTLFMDEISTGLDSSTTYQIVKCLQQIVHLTEATILMSLLQPAPETFDLFDDIILLSEGQIVYQGPREHVVEFFESCGFKCPERKGTADFLQEVTSKKDQEQYWADRSKPYRYITVTEFANRFKHFHVGMRLENEVSVPFDKSRGHRAALAFKKYSVSKMELLKACWDKEWLLIKRNSFIYVFKTVQIIIVAIIASTVFLRTELHTRNEQDAAIYVGALLFGMIINMFNGFSELSMMISRLPVFYKQRDLLFHPVWTFTLPTFLLRVPISILESTVWMVITYYTMGFAPEASRFFKTFLLVFLVQQMAAGLFRLIAGICRTMIIANTGGALTLLLVFLLGGFIIPKGEIPNWWEWAYWISPLTYGYNAFTVNELFAPRWMNKKASDNVTSLGVQVLRNFDVPNNKNWYWIGAAALLGFTVLFNVLFTFALMYLNPLGKPQAVISEETAEELEANNEGSKGEPRLRRPKSSKDSFSRSLSSADANNSREMAIRRLSSRASPNGMSRNDSSIDAANGVAPKRGMVLPFTPLAMSFDTVNYYVDMPPEMKAQGVAEDRLQLLRGVTGAFRPGVLTALMGVSGAGKTTLMDVLAGRKTGGYIEGDIRISGYPKIQETFARISGYCEQNDIHSPQVTVRESLIYSAFLRLPNDVSKEEKMIFVDEVMELVELDNLKDAIVGLPGVTGLSTEQRKRLTIAVELVANPSIIFMDEPTSGLDARAAAIVMRTVRNTVDTGRTVVCTIHQPSIDIFEAFDELLLMKRGGQVIYSGPLGRNSHKIIEYFESIPGIPKIKDKYNPATWMLEVSSVAAEARLGMDFAEYYNSSSLYQRNKALVNELSTPPPGAKDLYFTTQYSQPTWGQFKSCLWKQWWTYWRSPDYNLVRYFFTLVSALMVGTIFWQVGTKRESTTDLTMIIGAMYAAVLFVGINNCSTVQPVVAIERTVFYRERAAGMYSALPYALAQVFCEIPYIFVQTTYYTLIVYAMVGFEWTVAKFFWFFFINFFSFLYFTFYGMMTVSITPNHQVAAIFAAAFYALFNLFSGFFIPRPRIPKWWVWYYWICPVAWTVYGLIVSQYGDIEDTIKAPGVTPDPTIKWYIKDQYGYDSDFMGPVAAVLVGFAAFFAFMFAYCIKTLNFQTR</sequence>
<comment type="caution">
    <text evidence="13">The sequence shown here is derived from an EMBL/GenBank/DDBJ whole genome shotgun (WGS) entry which is preliminary data.</text>
</comment>
<reference evidence="13" key="1">
    <citation type="submission" date="2023-05" db="EMBL/GenBank/DDBJ databases">
        <title>Genome and transcriptome analyses reveal genes involved in the formation of fine ridges on petal epidermal cells in Hibiscus trionum.</title>
        <authorList>
            <person name="Koshimizu S."/>
            <person name="Masuda S."/>
            <person name="Ishii T."/>
            <person name="Shirasu K."/>
            <person name="Hoshino A."/>
            <person name="Arita M."/>
        </authorList>
    </citation>
    <scope>NUCLEOTIDE SEQUENCE</scope>
    <source>
        <strain evidence="13">Hamamatsu line</strain>
    </source>
</reference>
<protein>
    <submittedName>
        <fullName evidence="13">Arabidopsis thaliana ATP-binding cassette G36, PLEIOTROPIC DRUG RESISTANCE 8</fullName>
    </submittedName>
</protein>
<dbReference type="PANTHER" id="PTHR48040">
    <property type="entry name" value="PLEIOTROPIC DRUG RESISTANCE PROTEIN 1-LIKE ISOFORM X1"/>
    <property type="match status" value="1"/>
</dbReference>
<dbReference type="InterPro" id="IPR029481">
    <property type="entry name" value="ABC_trans_N"/>
</dbReference>
<dbReference type="Pfam" id="PF14510">
    <property type="entry name" value="ABC_trans_N"/>
    <property type="match status" value="1"/>
</dbReference>
<accession>A0A9W7LZJ5</accession>
<dbReference type="InterPro" id="IPR034001">
    <property type="entry name" value="ABCG_PDR_1"/>
</dbReference>
<dbReference type="PANTHER" id="PTHR48040:SF28">
    <property type="entry name" value="ABC TRANSPORTER G FAMILY MEMBER 39-LIKE"/>
    <property type="match status" value="1"/>
</dbReference>
<dbReference type="Proteomes" id="UP001165190">
    <property type="component" value="Unassembled WGS sequence"/>
</dbReference>
<dbReference type="FunFam" id="3.40.50.300:FF:000059">
    <property type="entry name" value="ABC transporter G family member 40"/>
    <property type="match status" value="1"/>
</dbReference>
<dbReference type="GO" id="GO:0140359">
    <property type="term" value="F:ABC-type transporter activity"/>
    <property type="evidence" value="ECO:0007669"/>
    <property type="project" value="InterPro"/>
</dbReference>
<feature type="region of interest" description="Disordered" evidence="10">
    <location>
        <begin position="14"/>
        <end position="38"/>
    </location>
</feature>
<dbReference type="OrthoDB" id="66620at2759"/>
<name>A0A9W7LZJ5_HIBTR</name>
<dbReference type="SUPFAM" id="SSF52540">
    <property type="entry name" value="P-loop containing nucleoside triphosphate hydrolases"/>
    <property type="match status" value="2"/>
</dbReference>
<evidence type="ECO:0000256" key="1">
    <source>
        <dbReference type="ARBA" id="ARBA00004141"/>
    </source>
</evidence>
<evidence type="ECO:0000256" key="11">
    <source>
        <dbReference type="SAM" id="Phobius"/>
    </source>
</evidence>
<feature type="transmembrane region" description="Helical" evidence="11">
    <location>
        <begin position="1407"/>
        <end position="1427"/>
    </location>
</feature>
<feature type="domain" description="ABC transporter" evidence="12">
    <location>
        <begin position="254"/>
        <end position="527"/>
    </location>
</feature>
<dbReference type="InterPro" id="IPR043926">
    <property type="entry name" value="ABCG_dom"/>
</dbReference>
<evidence type="ECO:0000313" key="14">
    <source>
        <dbReference type="Proteomes" id="UP001165190"/>
    </source>
</evidence>
<feature type="transmembrane region" description="Helical" evidence="11">
    <location>
        <begin position="1434"/>
        <end position="1458"/>
    </location>
</feature>
<feature type="transmembrane region" description="Helical" evidence="11">
    <location>
        <begin position="623"/>
        <end position="644"/>
    </location>
</feature>
<feature type="compositionally biased region" description="Basic and acidic residues" evidence="10">
    <location>
        <begin position="902"/>
        <end position="918"/>
    </location>
</feature>
<keyword evidence="6" id="KW-0547">Nucleotide-binding</keyword>
<evidence type="ECO:0000256" key="3">
    <source>
        <dbReference type="ARBA" id="ARBA00022448"/>
    </source>
</evidence>
<organism evidence="13 14">
    <name type="scientific">Hibiscus trionum</name>
    <name type="common">Flower of an hour</name>
    <dbReference type="NCBI Taxonomy" id="183268"/>
    <lineage>
        <taxon>Eukaryota</taxon>
        <taxon>Viridiplantae</taxon>
        <taxon>Streptophyta</taxon>
        <taxon>Embryophyta</taxon>
        <taxon>Tracheophyta</taxon>
        <taxon>Spermatophyta</taxon>
        <taxon>Magnoliopsida</taxon>
        <taxon>eudicotyledons</taxon>
        <taxon>Gunneridae</taxon>
        <taxon>Pentapetalae</taxon>
        <taxon>rosids</taxon>
        <taxon>malvids</taxon>
        <taxon>Malvales</taxon>
        <taxon>Malvaceae</taxon>
        <taxon>Malvoideae</taxon>
        <taxon>Hibiscus</taxon>
    </lineage>
</organism>
<feature type="domain" description="ABC transporter" evidence="12">
    <location>
        <begin position="975"/>
        <end position="1227"/>
    </location>
</feature>
<feature type="transmembrane region" description="Helical" evidence="11">
    <location>
        <begin position="1351"/>
        <end position="1367"/>
    </location>
</feature>
<evidence type="ECO:0000256" key="10">
    <source>
        <dbReference type="SAM" id="MobiDB-lite"/>
    </source>
</evidence>
<comment type="subcellular location">
    <subcellularLocation>
        <location evidence="1">Membrane</location>
        <topology evidence="1">Multi-pass membrane protein</topology>
    </subcellularLocation>
</comment>
<feature type="transmembrane region" description="Helical" evidence="11">
    <location>
        <begin position="1464"/>
        <end position="1483"/>
    </location>
</feature>
<keyword evidence="14" id="KW-1185">Reference proteome</keyword>
<dbReference type="CDD" id="cd03233">
    <property type="entry name" value="ABCG_PDR_domain1"/>
    <property type="match status" value="1"/>
</dbReference>
<feature type="transmembrane region" description="Helical" evidence="11">
    <location>
        <begin position="767"/>
        <end position="787"/>
    </location>
</feature>
<dbReference type="Pfam" id="PF00005">
    <property type="entry name" value="ABC_tran"/>
    <property type="match status" value="2"/>
</dbReference>
<dbReference type="GO" id="GO:0005524">
    <property type="term" value="F:ATP binding"/>
    <property type="evidence" value="ECO:0007669"/>
    <property type="project" value="UniProtKB-KW"/>
</dbReference>
<evidence type="ECO:0000256" key="7">
    <source>
        <dbReference type="ARBA" id="ARBA00022840"/>
    </source>
</evidence>
<evidence type="ECO:0000256" key="6">
    <source>
        <dbReference type="ARBA" id="ARBA00022741"/>
    </source>
</evidence>
<dbReference type="CDD" id="cd03232">
    <property type="entry name" value="ABCG_PDR_domain2"/>
    <property type="match status" value="1"/>
</dbReference>
<evidence type="ECO:0000259" key="12">
    <source>
        <dbReference type="PROSITE" id="PS50893"/>
    </source>
</evidence>
<proteinExistence type="inferred from homology"/>
<dbReference type="Gene3D" id="3.40.50.300">
    <property type="entry name" value="P-loop containing nucleotide triphosphate hydrolases"/>
    <property type="match status" value="2"/>
</dbReference>
<dbReference type="PROSITE" id="PS50893">
    <property type="entry name" value="ABC_TRANSPORTER_2"/>
    <property type="match status" value="2"/>
</dbReference>
<keyword evidence="3" id="KW-0813">Transport</keyword>
<evidence type="ECO:0000256" key="2">
    <source>
        <dbReference type="ARBA" id="ARBA00006012"/>
    </source>
</evidence>
<dbReference type="Pfam" id="PF19055">
    <property type="entry name" value="ABC2_membrane_7"/>
    <property type="match status" value="2"/>
</dbReference>
<dbReference type="InterPro" id="IPR013525">
    <property type="entry name" value="ABC2_TM"/>
</dbReference>
<dbReference type="GO" id="GO:0016887">
    <property type="term" value="F:ATP hydrolysis activity"/>
    <property type="evidence" value="ECO:0007669"/>
    <property type="project" value="InterPro"/>
</dbReference>
<feature type="compositionally biased region" description="Polar residues" evidence="10">
    <location>
        <begin position="20"/>
        <end position="38"/>
    </location>
</feature>
<evidence type="ECO:0000256" key="4">
    <source>
        <dbReference type="ARBA" id="ARBA00022692"/>
    </source>
</evidence>
<dbReference type="FunFam" id="3.40.50.300:FF:000179">
    <property type="entry name" value="ABC transporter G family member 34"/>
    <property type="match status" value="1"/>
</dbReference>
<feature type="transmembrane region" description="Helical" evidence="11">
    <location>
        <begin position="851"/>
        <end position="877"/>
    </location>
</feature>
<keyword evidence="9 11" id="KW-0472">Membrane</keyword>
<keyword evidence="7 13" id="KW-0067">ATP-binding</keyword>
<evidence type="ECO:0000256" key="9">
    <source>
        <dbReference type="ARBA" id="ARBA00023136"/>
    </source>
</evidence>
<evidence type="ECO:0000256" key="5">
    <source>
        <dbReference type="ARBA" id="ARBA00022737"/>
    </source>
</evidence>
<feature type="transmembrane region" description="Helical" evidence="11">
    <location>
        <begin position="656"/>
        <end position="675"/>
    </location>
</feature>
<feature type="transmembrane region" description="Helical" evidence="11">
    <location>
        <begin position="741"/>
        <end position="760"/>
    </location>
</feature>
<dbReference type="Pfam" id="PF08370">
    <property type="entry name" value="PDR_assoc"/>
    <property type="match status" value="1"/>
</dbReference>
<evidence type="ECO:0000256" key="8">
    <source>
        <dbReference type="ARBA" id="ARBA00022989"/>
    </source>
</evidence>
<keyword evidence="5" id="KW-0677">Repeat</keyword>
<dbReference type="InterPro" id="IPR003593">
    <property type="entry name" value="AAA+_ATPase"/>
</dbReference>
<comment type="similarity">
    <text evidence="2">Belongs to the ABC transporter superfamily. ABCG family. PDR (TC 3.A.1.205) subfamily.</text>
</comment>
<dbReference type="InterPro" id="IPR027417">
    <property type="entry name" value="P-loop_NTPase"/>
</dbReference>
<dbReference type="InterPro" id="IPR034003">
    <property type="entry name" value="ABCG_PDR_2"/>
</dbReference>
<evidence type="ECO:0000313" key="13">
    <source>
        <dbReference type="EMBL" id="GMI82098.1"/>
    </source>
</evidence>
<dbReference type="InterPro" id="IPR013581">
    <property type="entry name" value="PDR_assoc"/>
</dbReference>
<dbReference type="SMART" id="SM00382">
    <property type="entry name" value="AAA"/>
    <property type="match status" value="2"/>
</dbReference>
<dbReference type="GO" id="GO:0016020">
    <property type="term" value="C:membrane"/>
    <property type="evidence" value="ECO:0007669"/>
    <property type="project" value="UniProtKB-SubCell"/>
</dbReference>
<keyword evidence="4 11" id="KW-0812">Transmembrane</keyword>
<dbReference type="InterPro" id="IPR003439">
    <property type="entry name" value="ABC_transporter-like_ATP-bd"/>
</dbReference>
<gene>
    <name evidence="13" type="ORF">HRI_001879100</name>
</gene>
<dbReference type="EMBL" id="BSYR01000019">
    <property type="protein sequence ID" value="GMI82098.1"/>
    <property type="molecule type" value="Genomic_DNA"/>
</dbReference>
<dbReference type="Pfam" id="PF01061">
    <property type="entry name" value="ABC2_membrane"/>
    <property type="match status" value="2"/>
</dbReference>
<feature type="transmembrane region" description="Helical" evidence="11">
    <location>
        <begin position="1321"/>
        <end position="1339"/>
    </location>
</feature>
<feature type="transmembrane region" description="Helical" evidence="11">
    <location>
        <begin position="1495"/>
        <end position="1515"/>
    </location>
</feature>
<feature type="transmembrane region" description="Helical" evidence="11">
    <location>
        <begin position="1546"/>
        <end position="1569"/>
    </location>
</feature>
<feature type="region of interest" description="Disordered" evidence="10">
    <location>
        <begin position="893"/>
        <end position="929"/>
    </location>
</feature>